<comment type="caution">
    <text evidence="1">The sequence shown here is derived from an EMBL/GenBank/DDBJ whole genome shotgun (WGS) entry which is preliminary data.</text>
</comment>
<protein>
    <submittedName>
        <fullName evidence="1">Uncharacterized protein</fullName>
    </submittedName>
</protein>
<evidence type="ECO:0000313" key="1">
    <source>
        <dbReference type="EMBL" id="STP66964.1"/>
    </source>
</evidence>
<evidence type="ECO:0000313" key="2">
    <source>
        <dbReference type="Proteomes" id="UP000254396"/>
    </source>
</evidence>
<dbReference type="Proteomes" id="UP000254396">
    <property type="component" value="Unassembled WGS sequence"/>
</dbReference>
<accession>A0AAX2KSP9</accession>
<proteinExistence type="predicted"/>
<organism evidence="1 2">
    <name type="scientific">Enterococcus faecalis</name>
    <name type="common">Streptococcus faecalis</name>
    <dbReference type="NCBI Taxonomy" id="1351"/>
    <lineage>
        <taxon>Bacteria</taxon>
        <taxon>Bacillati</taxon>
        <taxon>Bacillota</taxon>
        <taxon>Bacilli</taxon>
        <taxon>Lactobacillales</taxon>
        <taxon>Enterococcaceae</taxon>
        <taxon>Enterococcus</taxon>
    </lineage>
</organism>
<name>A0AAX2KSP9_ENTFL</name>
<gene>
    <name evidence="1" type="ORF">NCTC13379_02367</name>
</gene>
<reference evidence="1 2" key="1">
    <citation type="submission" date="2018-06" db="EMBL/GenBank/DDBJ databases">
        <authorList>
            <consortium name="Pathogen Informatics"/>
            <person name="Doyle S."/>
        </authorList>
    </citation>
    <scope>NUCLEOTIDE SEQUENCE [LARGE SCALE GENOMIC DNA]</scope>
    <source>
        <strain evidence="1 2">NCTC13379</strain>
    </source>
</reference>
<dbReference type="AlphaFoldDB" id="A0AAX2KSP9"/>
<sequence length="90" mass="10662">MDFRHPLCLLAFYQMRGVLTMGTKEEHEKIDILDLELEKEFEDAEDYEQYRKIIRATMAQWLKNLKNGEIKLTSVSDLKTLIEADKILRS</sequence>
<dbReference type="EMBL" id="UGIX01000001">
    <property type="protein sequence ID" value="STP66964.1"/>
    <property type="molecule type" value="Genomic_DNA"/>
</dbReference>